<feature type="domain" description="Glutaredoxin" evidence="1">
    <location>
        <begin position="7"/>
        <end position="62"/>
    </location>
</feature>
<dbReference type="SUPFAM" id="SSF52833">
    <property type="entry name" value="Thioredoxin-like"/>
    <property type="match status" value="1"/>
</dbReference>
<dbReference type="AlphaFoldDB" id="A0A133P2B4"/>
<dbReference type="CDD" id="cd02976">
    <property type="entry name" value="NrdH"/>
    <property type="match status" value="1"/>
</dbReference>
<dbReference type="InterPro" id="IPR011915">
    <property type="entry name" value="GlrX_actino"/>
</dbReference>
<protein>
    <submittedName>
        <fullName evidence="2">Glutaredoxin</fullName>
    </submittedName>
</protein>
<dbReference type="Proteomes" id="UP000070687">
    <property type="component" value="Unassembled WGS sequence"/>
</dbReference>
<dbReference type="InterPro" id="IPR002109">
    <property type="entry name" value="Glutaredoxin"/>
</dbReference>
<dbReference type="Pfam" id="PF00462">
    <property type="entry name" value="Glutaredoxin"/>
    <property type="match status" value="1"/>
</dbReference>
<accession>A0A133P2B4</accession>
<dbReference type="RefSeq" id="WP_016636798.1">
    <property type="nucleotide sequence ID" value="NZ_KQ956830.1"/>
</dbReference>
<dbReference type="PROSITE" id="PS51354">
    <property type="entry name" value="GLUTAREDOXIN_2"/>
    <property type="match status" value="1"/>
</dbReference>
<dbReference type="InterPro" id="IPR051548">
    <property type="entry name" value="Grx-like_ET"/>
</dbReference>
<dbReference type="InterPro" id="IPR036249">
    <property type="entry name" value="Thioredoxin-like_sf"/>
</dbReference>
<proteinExistence type="predicted"/>
<dbReference type="PANTHER" id="PTHR34386">
    <property type="entry name" value="GLUTAREDOXIN"/>
    <property type="match status" value="1"/>
</dbReference>
<dbReference type="OrthoDB" id="8991911at2"/>
<dbReference type="NCBIfam" id="TIGR02200">
    <property type="entry name" value="GlrX_actino"/>
    <property type="match status" value="1"/>
</dbReference>
<gene>
    <name evidence="2" type="ORF">HMPREF3208_00184</name>
</gene>
<comment type="caution">
    <text evidence="2">The sequence shown here is derived from an EMBL/GenBank/DDBJ whole genome shotgun (WGS) entry which is preliminary data.</text>
</comment>
<sequence>MSDQITVEVYGADWCGDCKRAKSALNQYGVAFTWHDIETEAGAADKAVEISGQKHIPVVTFADNTFMVEPSATQIKTKLESLGILK</sequence>
<dbReference type="PATRIC" id="fig|2702.100.peg.170"/>
<dbReference type="PANTHER" id="PTHR34386:SF1">
    <property type="entry name" value="GLUTAREDOXIN-LIKE PROTEIN NRDH"/>
    <property type="match status" value="1"/>
</dbReference>
<dbReference type="EMBL" id="LRQB01000006">
    <property type="protein sequence ID" value="KXA22632.1"/>
    <property type="molecule type" value="Genomic_DNA"/>
</dbReference>
<evidence type="ECO:0000313" key="3">
    <source>
        <dbReference type="Proteomes" id="UP000070687"/>
    </source>
</evidence>
<dbReference type="GO" id="GO:0045454">
    <property type="term" value="P:cell redox homeostasis"/>
    <property type="evidence" value="ECO:0007669"/>
    <property type="project" value="TreeGrafter"/>
</dbReference>
<name>A0A133P2B4_GARVA</name>
<evidence type="ECO:0000313" key="2">
    <source>
        <dbReference type="EMBL" id="KXA22632.1"/>
    </source>
</evidence>
<reference evidence="2 3" key="1">
    <citation type="submission" date="2016-01" db="EMBL/GenBank/DDBJ databases">
        <authorList>
            <person name="Oliw E.H."/>
        </authorList>
    </citation>
    <scope>NUCLEOTIDE SEQUENCE [LARGE SCALE GENOMIC DNA]</scope>
    <source>
        <strain evidence="2 3">PSS_7772B</strain>
    </source>
</reference>
<dbReference type="Gene3D" id="3.40.30.10">
    <property type="entry name" value="Glutaredoxin"/>
    <property type="match status" value="1"/>
</dbReference>
<dbReference type="GO" id="GO:0009055">
    <property type="term" value="F:electron transfer activity"/>
    <property type="evidence" value="ECO:0007669"/>
    <property type="project" value="TreeGrafter"/>
</dbReference>
<evidence type="ECO:0000259" key="1">
    <source>
        <dbReference type="Pfam" id="PF00462"/>
    </source>
</evidence>
<organism evidence="2 3">
    <name type="scientific">Gardnerella vaginalis</name>
    <dbReference type="NCBI Taxonomy" id="2702"/>
    <lineage>
        <taxon>Bacteria</taxon>
        <taxon>Bacillati</taxon>
        <taxon>Actinomycetota</taxon>
        <taxon>Actinomycetes</taxon>
        <taxon>Bifidobacteriales</taxon>
        <taxon>Bifidobacteriaceae</taxon>
        <taxon>Gardnerella</taxon>
    </lineage>
</organism>